<dbReference type="FunFam" id="3.30.565.10:FF:000076">
    <property type="entry name" value="Molecular chaperone HtpG"/>
    <property type="match status" value="1"/>
</dbReference>
<dbReference type="InterPro" id="IPR036890">
    <property type="entry name" value="HATPase_C_sf"/>
</dbReference>
<dbReference type="PRINTS" id="PR00775">
    <property type="entry name" value="HEATSHOCK90"/>
</dbReference>
<dbReference type="Pfam" id="PF00183">
    <property type="entry name" value="HSP90"/>
    <property type="match status" value="1"/>
</dbReference>
<feature type="binding site" evidence="10">
    <location>
        <position position="38"/>
    </location>
    <ligand>
        <name>ATP</name>
        <dbReference type="ChEBI" id="CHEBI:30616"/>
    </ligand>
</feature>
<dbReference type="Gene3D" id="1.20.120.790">
    <property type="entry name" value="Heat shock protein 90, C-terminal domain"/>
    <property type="match status" value="1"/>
</dbReference>
<dbReference type="FunFam" id="3.30.230.80:FF:000008">
    <property type="entry name" value="Molecular chaperone HtpG"/>
    <property type="match status" value="1"/>
</dbReference>
<feature type="binding site" evidence="10">
    <location>
        <position position="78"/>
    </location>
    <ligand>
        <name>ATP</name>
        <dbReference type="ChEBI" id="CHEBI:30616"/>
    </ligand>
</feature>
<accession>A0A2M9ZBZ6</accession>
<evidence type="ECO:0000256" key="3">
    <source>
        <dbReference type="ARBA" id="ARBA00022741"/>
    </source>
</evidence>
<keyword evidence="4 10" id="KW-0067">ATP-binding</keyword>
<evidence type="ECO:0000313" key="12">
    <source>
        <dbReference type="Proteomes" id="UP000231912"/>
    </source>
</evidence>
<name>A0A2M9ZBZ6_9LEPT</name>
<evidence type="ECO:0000256" key="4">
    <source>
        <dbReference type="ARBA" id="ARBA00022840"/>
    </source>
</evidence>
<dbReference type="Gene3D" id="3.30.230.80">
    <property type="match status" value="1"/>
</dbReference>
<dbReference type="GO" id="GO:0005524">
    <property type="term" value="F:ATP binding"/>
    <property type="evidence" value="ECO:0007669"/>
    <property type="project" value="UniProtKB-KW"/>
</dbReference>
<organism evidence="11 12">
    <name type="scientific">Leptospira wolffii</name>
    <dbReference type="NCBI Taxonomy" id="409998"/>
    <lineage>
        <taxon>Bacteria</taxon>
        <taxon>Pseudomonadati</taxon>
        <taxon>Spirochaetota</taxon>
        <taxon>Spirochaetia</taxon>
        <taxon>Leptospirales</taxon>
        <taxon>Leptospiraceae</taxon>
        <taxon>Leptospira</taxon>
    </lineage>
</organism>
<feature type="binding site" evidence="10">
    <location>
        <begin position="98"/>
        <end position="99"/>
    </location>
    <ligand>
        <name>ATP</name>
        <dbReference type="ChEBI" id="CHEBI:30616"/>
    </ligand>
</feature>
<proteinExistence type="inferred from homology"/>
<dbReference type="AlphaFoldDB" id="A0A2M9ZBZ6"/>
<comment type="similarity">
    <text evidence="1">Belongs to the heat shock protein 90 family.</text>
</comment>
<keyword evidence="3 10" id="KW-0547">Nucleotide-binding</keyword>
<dbReference type="GO" id="GO:0140662">
    <property type="term" value="F:ATP-dependent protein folding chaperone"/>
    <property type="evidence" value="ECO:0007669"/>
    <property type="project" value="InterPro"/>
</dbReference>
<evidence type="ECO:0000256" key="2">
    <source>
        <dbReference type="ARBA" id="ARBA00022490"/>
    </source>
</evidence>
<evidence type="ECO:0000256" key="1">
    <source>
        <dbReference type="ARBA" id="ARBA00008239"/>
    </source>
</evidence>
<dbReference type="PIRSF" id="PIRSF002583">
    <property type="entry name" value="Hsp90"/>
    <property type="match status" value="1"/>
</dbReference>
<dbReference type="GO" id="GO:0051082">
    <property type="term" value="F:unfolded protein binding"/>
    <property type="evidence" value="ECO:0007669"/>
    <property type="project" value="InterPro"/>
</dbReference>
<protein>
    <recommendedName>
        <fullName evidence="7">Chaperone protein HtpG</fullName>
    </recommendedName>
    <alternativeName>
        <fullName evidence="6">Chaperone protein htpG</fullName>
    </alternativeName>
    <alternativeName>
        <fullName evidence="8 9">Heat shock protein HtpG</fullName>
    </alternativeName>
</protein>
<dbReference type="InterPro" id="IPR037196">
    <property type="entry name" value="HSP90_C"/>
</dbReference>
<dbReference type="SUPFAM" id="SSF55874">
    <property type="entry name" value="ATPase domain of HSP90 chaperone/DNA topoisomerase II/histidine kinase"/>
    <property type="match status" value="1"/>
</dbReference>
<dbReference type="Gene3D" id="3.30.565.10">
    <property type="entry name" value="Histidine kinase-like ATPase, C-terminal domain"/>
    <property type="match status" value="1"/>
</dbReference>
<dbReference type="Pfam" id="PF13589">
    <property type="entry name" value="HATPase_c_3"/>
    <property type="match status" value="1"/>
</dbReference>
<gene>
    <name evidence="11" type="ORF">CH371_10580</name>
</gene>
<dbReference type="CDD" id="cd16927">
    <property type="entry name" value="HATPase_Hsp90-like"/>
    <property type="match status" value="1"/>
</dbReference>
<dbReference type="InterPro" id="IPR020575">
    <property type="entry name" value="Hsp90_N"/>
</dbReference>
<dbReference type="SUPFAM" id="SSF54211">
    <property type="entry name" value="Ribosomal protein S5 domain 2-like"/>
    <property type="match status" value="1"/>
</dbReference>
<comment type="caution">
    <text evidence="11">The sequence shown here is derived from an EMBL/GenBank/DDBJ whole genome shotgun (WGS) entry which is preliminary data.</text>
</comment>
<sequence length="611" mass="70288">MSEEVKGKISVETENIFPIIKKWLYSEKDIFLRELVSNACDAIAKLKKISLSEEFEGGTDYRIDLDFDQKERTLTIRDNGIGMSEEEVNKYINQIAFSGAEEFVKQYQSEGDKPEIIGHFGLGFYSSFMVSSKVRIETKSYRKGSQGVVWESESGTEFSLKAGDKSDRGTRITLFMDSDSGEYLDAWKLKELVRKYCDFLPVPIYVKEEQANKQTPLWSEQPSSVKKEQYQDFYSYLFPFAGEPLFHVHLNVDYPFRLQGILYFPRLKHELDANRMGIKLYCNHVFVSDEAKELVPQFLTVLQGTLDIPDLPLNVSRSYLQNDPLVKKISGHIVKKVSDKLQEEFKRNPEEFRKNWDEISLFVKYGLMTDEKFYESAKDLVFFRSSDGELTKLEDYLERNKEKNGGKIYYANEAELSSVYMDLLKSQGLEALLVDSRIDNHFLQFLESKNADWVFQRVDSELADQVLDKEASPDLADSQNQTVEEKLKTIFSKAISKEGVEIKTEALKSEEVPAVILLPEHIRRLAEMGQIYGQKPTDFLKNHTLLVNRKSKLIQNLVSLQQGLHPEKAEKLARSVYDLALLGAKLLGEGEIGDLIRRQRELLEDLSSDKT</sequence>
<keyword evidence="2" id="KW-0963">Cytoplasm</keyword>
<keyword evidence="5" id="KW-0143">Chaperone</keyword>
<evidence type="ECO:0000256" key="6">
    <source>
        <dbReference type="ARBA" id="ARBA00067988"/>
    </source>
</evidence>
<dbReference type="InterPro" id="IPR001404">
    <property type="entry name" value="Hsp90_fam"/>
</dbReference>
<evidence type="ECO:0000313" key="11">
    <source>
        <dbReference type="EMBL" id="PJZ65966.1"/>
    </source>
</evidence>
<feature type="binding site" evidence="10">
    <location>
        <position position="34"/>
    </location>
    <ligand>
        <name>ATP</name>
        <dbReference type="ChEBI" id="CHEBI:30616"/>
    </ligand>
</feature>
<dbReference type="Proteomes" id="UP000231912">
    <property type="component" value="Unassembled WGS sequence"/>
</dbReference>
<evidence type="ECO:0000256" key="7">
    <source>
        <dbReference type="ARBA" id="ARBA00070675"/>
    </source>
</evidence>
<evidence type="ECO:0000256" key="8">
    <source>
        <dbReference type="ARBA" id="ARBA00079544"/>
    </source>
</evidence>
<feature type="binding site" evidence="10">
    <location>
        <position position="83"/>
    </location>
    <ligand>
        <name>ATP</name>
        <dbReference type="ChEBI" id="CHEBI:30616"/>
    </ligand>
</feature>
<reference evidence="11 12" key="1">
    <citation type="submission" date="2017-07" db="EMBL/GenBank/DDBJ databases">
        <title>Leptospira spp. isolated from tropical soils.</title>
        <authorList>
            <person name="Thibeaux R."/>
            <person name="Iraola G."/>
            <person name="Ferres I."/>
            <person name="Bierque E."/>
            <person name="Girault D."/>
            <person name="Soupe-Gilbert M.-E."/>
            <person name="Picardeau M."/>
            <person name="Goarant C."/>
        </authorList>
    </citation>
    <scope>NUCLEOTIDE SEQUENCE [LARGE SCALE GENOMIC DNA]</scope>
    <source>
        <strain evidence="11 12">FH2-C-A2</strain>
    </source>
</reference>
<dbReference type="NCBIfam" id="NF003555">
    <property type="entry name" value="PRK05218.1"/>
    <property type="match status" value="1"/>
</dbReference>
<dbReference type="InterPro" id="IPR020568">
    <property type="entry name" value="Ribosomal_Su5_D2-typ_SF"/>
</dbReference>
<dbReference type="PANTHER" id="PTHR11528">
    <property type="entry name" value="HEAT SHOCK PROTEIN 90 FAMILY MEMBER"/>
    <property type="match status" value="1"/>
</dbReference>
<evidence type="ECO:0000256" key="10">
    <source>
        <dbReference type="PIRSR" id="PIRSR002583-1"/>
    </source>
</evidence>
<dbReference type="RefSeq" id="WP_100758856.1">
    <property type="nucleotide sequence ID" value="NZ_NPDT01000003.1"/>
</dbReference>
<dbReference type="EMBL" id="NPDT01000003">
    <property type="protein sequence ID" value="PJZ65966.1"/>
    <property type="molecule type" value="Genomic_DNA"/>
</dbReference>
<feature type="binding site" evidence="10">
    <location>
        <position position="170"/>
    </location>
    <ligand>
        <name>ATP</name>
        <dbReference type="ChEBI" id="CHEBI:30616"/>
    </ligand>
</feature>
<evidence type="ECO:0000256" key="5">
    <source>
        <dbReference type="ARBA" id="ARBA00023186"/>
    </source>
</evidence>
<dbReference type="Gene3D" id="3.40.50.11260">
    <property type="match status" value="1"/>
</dbReference>
<dbReference type="GO" id="GO:0016887">
    <property type="term" value="F:ATP hydrolysis activity"/>
    <property type="evidence" value="ECO:0007669"/>
    <property type="project" value="InterPro"/>
</dbReference>
<feature type="binding site" evidence="10">
    <location>
        <position position="317"/>
    </location>
    <ligand>
        <name>ATP</name>
        <dbReference type="ChEBI" id="CHEBI:30616"/>
    </ligand>
</feature>
<evidence type="ECO:0000256" key="9">
    <source>
        <dbReference type="ARBA" id="ARBA00080411"/>
    </source>
</evidence>